<evidence type="ECO:0000313" key="7">
    <source>
        <dbReference type="Proteomes" id="UP001162156"/>
    </source>
</evidence>
<dbReference type="GO" id="GO:0008270">
    <property type="term" value="F:zinc ion binding"/>
    <property type="evidence" value="ECO:0007669"/>
    <property type="project" value="UniProtKB-KW"/>
</dbReference>
<keyword evidence="3" id="KW-0863">Zinc-finger</keyword>
<evidence type="ECO:0000256" key="3">
    <source>
        <dbReference type="ARBA" id="ARBA00022771"/>
    </source>
</evidence>
<comment type="subcellular location">
    <subcellularLocation>
        <location evidence="1">Nucleus</location>
    </subcellularLocation>
</comment>
<dbReference type="GO" id="GO:0005634">
    <property type="term" value="C:nucleus"/>
    <property type="evidence" value="ECO:0007669"/>
    <property type="project" value="UniProtKB-SubCell"/>
</dbReference>
<comment type="caution">
    <text evidence="6">The sequence shown here is derived from an EMBL/GenBank/DDBJ whole genome shotgun (WGS) entry which is preliminary data.</text>
</comment>
<dbReference type="PANTHER" id="PTHR46481:SF10">
    <property type="entry name" value="ZINC FINGER BED DOMAIN-CONTAINING PROTEIN 39"/>
    <property type="match status" value="1"/>
</dbReference>
<organism evidence="6 7">
    <name type="scientific">Rhamnusium bicolor</name>
    <dbReference type="NCBI Taxonomy" id="1586634"/>
    <lineage>
        <taxon>Eukaryota</taxon>
        <taxon>Metazoa</taxon>
        <taxon>Ecdysozoa</taxon>
        <taxon>Arthropoda</taxon>
        <taxon>Hexapoda</taxon>
        <taxon>Insecta</taxon>
        <taxon>Pterygota</taxon>
        <taxon>Neoptera</taxon>
        <taxon>Endopterygota</taxon>
        <taxon>Coleoptera</taxon>
        <taxon>Polyphaga</taxon>
        <taxon>Cucujiformia</taxon>
        <taxon>Chrysomeloidea</taxon>
        <taxon>Cerambycidae</taxon>
        <taxon>Lepturinae</taxon>
        <taxon>Rhagiini</taxon>
        <taxon>Rhamnusium</taxon>
    </lineage>
</organism>
<name>A0AAV8ZKT3_9CUCU</name>
<dbReference type="EMBL" id="JANEYF010001317">
    <property type="protein sequence ID" value="KAJ8964756.1"/>
    <property type="molecule type" value="Genomic_DNA"/>
</dbReference>
<evidence type="ECO:0000256" key="2">
    <source>
        <dbReference type="ARBA" id="ARBA00022723"/>
    </source>
</evidence>
<keyword evidence="5" id="KW-0539">Nucleus</keyword>
<reference evidence="6" key="1">
    <citation type="journal article" date="2023" name="Insect Mol. Biol.">
        <title>Genome sequencing provides insights into the evolution of gene families encoding plant cell wall-degrading enzymes in longhorned beetles.</title>
        <authorList>
            <person name="Shin N.R."/>
            <person name="Okamura Y."/>
            <person name="Kirsch R."/>
            <person name="Pauchet Y."/>
        </authorList>
    </citation>
    <scope>NUCLEOTIDE SEQUENCE</scope>
    <source>
        <strain evidence="6">RBIC_L_NR</strain>
    </source>
</reference>
<accession>A0AAV8ZKT3</accession>
<gene>
    <name evidence="6" type="ORF">NQ314_004647</name>
</gene>
<keyword evidence="4" id="KW-0862">Zinc</keyword>
<evidence type="ECO:0000256" key="4">
    <source>
        <dbReference type="ARBA" id="ARBA00022833"/>
    </source>
</evidence>
<dbReference type="AlphaFoldDB" id="A0AAV8ZKT3"/>
<proteinExistence type="predicted"/>
<dbReference type="InterPro" id="IPR052035">
    <property type="entry name" value="ZnF_BED_domain_contain"/>
</dbReference>
<dbReference type="Gene3D" id="1.10.10.1070">
    <property type="entry name" value="Zinc finger, BED domain-containing"/>
    <property type="match status" value="1"/>
</dbReference>
<protein>
    <submittedName>
        <fullName evidence="6">Uncharacterized protein</fullName>
    </submittedName>
</protein>
<dbReference type="SUPFAM" id="SSF140996">
    <property type="entry name" value="Hermes dimerisation domain"/>
    <property type="match status" value="1"/>
</dbReference>
<evidence type="ECO:0000313" key="6">
    <source>
        <dbReference type="EMBL" id="KAJ8964756.1"/>
    </source>
</evidence>
<keyword evidence="2" id="KW-0479">Metal-binding</keyword>
<evidence type="ECO:0000256" key="1">
    <source>
        <dbReference type="ARBA" id="ARBA00004123"/>
    </source>
</evidence>
<keyword evidence="7" id="KW-1185">Reference proteome</keyword>
<sequence length="81" mass="9546">MVRKLGNHDKMKIDNCRLKLFTKDLQPFSIVEDEGFRELFNLIIPSYQLPSRKTVSNTFIPAKYEETFNKTKEVLNNIHTT</sequence>
<dbReference type="Proteomes" id="UP001162156">
    <property type="component" value="Unassembled WGS sequence"/>
</dbReference>
<dbReference type="PANTHER" id="PTHR46481">
    <property type="entry name" value="ZINC FINGER BED DOMAIN-CONTAINING PROTEIN 4"/>
    <property type="match status" value="1"/>
</dbReference>
<evidence type="ECO:0000256" key="5">
    <source>
        <dbReference type="ARBA" id="ARBA00023242"/>
    </source>
</evidence>